<dbReference type="InterPro" id="IPR001251">
    <property type="entry name" value="CRAL-TRIO_dom"/>
</dbReference>
<feature type="region of interest" description="Disordered" evidence="1">
    <location>
        <begin position="1"/>
        <end position="30"/>
    </location>
</feature>
<dbReference type="Ensembl" id="ENSCHIT00010019031.1">
    <property type="protein sequence ID" value="ENSCHIP00010013487.1"/>
    <property type="gene ID" value="ENSCHIG00010009923.1"/>
</dbReference>
<dbReference type="SUPFAM" id="SSF52087">
    <property type="entry name" value="CRAL/TRIO domain"/>
    <property type="match status" value="1"/>
</dbReference>
<sequence>MSEESDSLRTSPSAASLSENELPPPSAPAGYVCSLTEDLVAKAREELQEKPEWRLRDVQALRDMVRKECPNLSTSLEDAFLLRFLRARKFDYDRALQLLVNYHSCRRSWPEVFNNLRPSALKEVLASGFLTVLPHTDPRGCHVLCLRPDRWIPSNYPITENIRAIYLTLEKLIQSEETQVNGIVILADYKGVSLSKASHFGPFIAKKVIGILQDGFPIRIKAVHVVNEPRIFKGIFAIIKPFLKEKIANRLSLHPLMKHDKTDNGAQEEDESVDEASQGGILTVGTATAQQTRRSATKARDLRRTEHRRLRRPSAAPSRHPGQRPGTPGSESLL</sequence>
<dbReference type="PRINTS" id="PR00180">
    <property type="entry name" value="CRETINALDHBP"/>
</dbReference>
<evidence type="ECO:0000313" key="3">
    <source>
        <dbReference type="Ensembl" id="ENSCHIP00010013487.1"/>
    </source>
</evidence>
<feature type="compositionally biased region" description="Polar residues" evidence="1">
    <location>
        <begin position="8"/>
        <end position="19"/>
    </location>
</feature>
<dbReference type="InterPro" id="IPR036273">
    <property type="entry name" value="CRAL/TRIO_N_dom_sf"/>
</dbReference>
<reference evidence="3" key="1">
    <citation type="submission" date="2019-03" db="EMBL/GenBank/DDBJ databases">
        <title>Genome sequencing and reference-guided assembly of Black Bengal Goat (Capra hircus).</title>
        <authorList>
            <person name="Siddiki A.Z."/>
            <person name="Baten A."/>
            <person name="Billah M."/>
            <person name="Alam M.A.U."/>
            <person name="Shawrob K.S.M."/>
            <person name="Saha S."/>
            <person name="Chowdhury M."/>
            <person name="Rahman A.H."/>
            <person name="Stear M."/>
            <person name="Miah G."/>
            <person name="Das G.B."/>
            <person name="Hossain M.M."/>
            <person name="Kumkum M."/>
            <person name="Islam M.S."/>
            <person name="Mollah A.M."/>
            <person name="Ahsan A."/>
            <person name="Tusar F."/>
            <person name="Khan M.K.I."/>
        </authorList>
    </citation>
    <scope>NUCLEOTIDE SEQUENCE [LARGE SCALE GENOMIC DNA]</scope>
</reference>
<dbReference type="SMART" id="SM01100">
    <property type="entry name" value="CRAL_TRIO_N"/>
    <property type="match status" value="1"/>
</dbReference>
<dbReference type="InterPro" id="IPR011074">
    <property type="entry name" value="CRAL/TRIO_N_dom"/>
</dbReference>
<dbReference type="GO" id="GO:0016020">
    <property type="term" value="C:membrane"/>
    <property type="evidence" value="ECO:0007669"/>
    <property type="project" value="TreeGrafter"/>
</dbReference>
<reference evidence="3" key="2">
    <citation type="submission" date="2025-08" db="UniProtKB">
        <authorList>
            <consortium name="Ensembl"/>
        </authorList>
    </citation>
    <scope>IDENTIFICATION</scope>
</reference>
<dbReference type="AlphaFoldDB" id="A0A8C2P1U1"/>
<organism evidence="3">
    <name type="scientific">Capra hircus</name>
    <name type="common">Goat</name>
    <dbReference type="NCBI Taxonomy" id="9925"/>
    <lineage>
        <taxon>Eukaryota</taxon>
        <taxon>Metazoa</taxon>
        <taxon>Chordata</taxon>
        <taxon>Craniata</taxon>
        <taxon>Vertebrata</taxon>
        <taxon>Euteleostomi</taxon>
        <taxon>Mammalia</taxon>
        <taxon>Eutheria</taxon>
        <taxon>Laurasiatheria</taxon>
        <taxon>Artiodactyla</taxon>
        <taxon>Ruminantia</taxon>
        <taxon>Pecora</taxon>
        <taxon>Bovidae</taxon>
        <taxon>Caprinae</taxon>
        <taxon>Capra</taxon>
    </lineage>
</organism>
<proteinExistence type="predicted"/>
<dbReference type="CDD" id="cd00170">
    <property type="entry name" value="SEC14"/>
    <property type="match status" value="1"/>
</dbReference>
<dbReference type="Pfam" id="PF03765">
    <property type="entry name" value="CRAL_TRIO_N"/>
    <property type="match status" value="1"/>
</dbReference>
<dbReference type="SUPFAM" id="SSF46938">
    <property type="entry name" value="CRAL/TRIO N-terminal domain"/>
    <property type="match status" value="1"/>
</dbReference>
<evidence type="ECO:0000259" key="2">
    <source>
        <dbReference type="PROSITE" id="PS50191"/>
    </source>
</evidence>
<name>A0A8C2P1U1_CAPHI</name>
<dbReference type="Pfam" id="PF00650">
    <property type="entry name" value="CRAL_TRIO"/>
    <property type="match status" value="1"/>
</dbReference>
<dbReference type="SMART" id="SM00516">
    <property type="entry name" value="SEC14"/>
    <property type="match status" value="1"/>
</dbReference>
<feature type="domain" description="CRAL-TRIO" evidence="2">
    <location>
        <begin position="117"/>
        <end position="286"/>
    </location>
</feature>
<dbReference type="PANTHER" id="PTHR10174:SF130">
    <property type="entry name" value="ALPHA-TOCOPHEROL TRANSFER PROTEIN-LIKE"/>
    <property type="match status" value="1"/>
</dbReference>
<accession>A0A8C2P1U1</accession>
<dbReference type="GO" id="GO:1902936">
    <property type="term" value="F:phosphatidylinositol bisphosphate binding"/>
    <property type="evidence" value="ECO:0007669"/>
    <property type="project" value="TreeGrafter"/>
</dbReference>
<feature type="region of interest" description="Disordered" evidence="1">
    <location>
        <begin position="258"/>
        <end position="334"/>
    </location>
</feature>
<dbReference type="PANTHER" id="PTHR10174">
    <property type="entry name" value="ALPHA-TOCOPHEROL TRANSFER PROTEIN-RELATED"/>
    <property type="match status" value="1"/>
</dbReference>
<dbReference type="PROSITE" id="PS50191">
    <property type="entry name" value="CRAL_TRIO"/>
    <property type="match status" value="1"/>
</dbReference>
<dbReference type="Gene3D" id="3.40.525.10">
    <property type="entry name" value="CRAL-TRIO lipid binding domain"/>
    <property type="match status" value="1"/>
</dbReference>
<protein>
    <recommendedName>
        <fullName evidence="2">CRAL-TRIO domain-containing protein</fullName>
    </recommendedName>
</protein>
<evidence type="ECO:0000256" key="1">
    <source>
        <dbReference type="SAM" id="MobiDB-lite"/>
    </source>
</evidence>
<dbReference type="InterPro" id="IPR036865">
    <property type="entry name" value="CRAL-TRIO_dom_sf"/>
</dbReference>
<dbReference type="Gene3D" id="1.10.8.20">
    <property type="entry name" value="N-terminal domain of phosphatidylinositol transfer protein sec14p"/>
    <property type="match status" value="1"/>
</dbReference>